<feature type="compositionally biased region" description="Acidic residues" evidence="1">
    <location>
        <begin position="283"/>
        <end position="296"/>
    </location>
</feature>
<keyword evidence="3" id="KW-1185">Reference proteome</keyword>
<feature type="region of interest" description="Disordered" evidence="1">
    <location>
        <begin position="276"/>
        <end position="296"/>
    </location>
</feature>
<proteinExistence type="predicted"/>
<feature type="region of interest" description="Disordered" evidence="1">
    <location>
        <begin position="677"/>
        <end position="824"/>
    </location>
</feature>
<evidence type="ECO:0000313" key="3">
    <source>
        <dbReference type="Proteomes" id="UP000604046"/>
    </source>
</evidence>
<feature type="compositionally biased region" description="Low complexity" evidence="1">
    <location>
        <begin position="698"/>
        <end position="726"/>
    </location>
</feature>
<sequence>MARGPDPFEHVLQLASLTVDADMARIVKSSPAAKDTKTTSGKQIYESIVSRSGDVTMTTVPLKGAPTKPSAAAKTSKVSEPKRVSGSQCPLRWLGACEGKGACRISCGLGRVRSLQPVRDLNADVEEWGHLVTLAGGRHLACGALGTGVVIHSVWLVSSQTFRGAENLRRFRSEKPCKSPYSRRTHAFVSVFSVDRSLVAYFMGDAAPIGPVTVEIRAAFMTASKFTWKQDDDNGTLLPFLKGKVPRHTVDLEPVCGFFPVRLFTPRLDQPVVEAKAKGPAPAEEDDEPPLEDANDGIDAKWSLEEKPLGLKGERVVLLDSKHCARCPQPDAFDSCIAKSAGLQLMMDAIMQAAKPLGPRMEYENWLRFRDIPLPPGLLEIEAIHSNLFAQTAPEQLSDFLTKLGWTGVCVGPFKPPKGNEDCLQYVNIDPADAEDQKRMDDLLNDTGGLIPKPDMEMIDPHDEDYEEKLQARQEEKKNRKPEVQVPGERLENAPLPPLPPMTSSGYGVVGLTRNERVRRRLRALRNCLNVALGRLTKDGSLVLLWPGLPVHPVLFFIAGVWDIVLQGGLELRSFFDSTWRPLDPESTPDPFKHLQLGPRLDALDDVLLWTLPPDQEEEETSVAITGKGIVAAYTLLWKTWATMKLSSLALDLGMLLGQVGGAPAKAPVRALLGALEPPMPAAEPPPESPEPSKADASDPTPAAEPAAVAPAESAAEATAPATSEPGVPAAADTQKDAEAEKTTEEPAGNSTSAEDQKEKPTVSKPGHVRRRAPPGTRVSPLKDTHRSASSEPRPPRKRFSLNRGVPSMSCTFGAAPGTKHKETSYEELAKEYRLVHKALEVAKRGRQKHWDLDEDAAGRAVTGDAMAKTNSVTMTEPVTKTDSLEKKMDKAAEAAEGLEDASATNAGEVPAGAEVSAGVE</sequence>
<feature type="region of interest" description="Disordered" evidence="1">
    <location>
        <begin position="469"/>
        <end position="507"/>
    </location>
</feature>
<organism evidence="2 3">
    <name type="scientific">Symbiodinium natans</name>
    <dbReference type="NCBI Taxonomy" id="878477"/>
    <lineage>
        <taxon>Eukaryota</taxon>
        <taxon>Sar</taxon>
        <taxon>Alveolata</taxon>
        <taxon>Dinophyceae</taxon>
        <taxon>Suessiales</taxon>
        <taxon>Symbiodiniaceae</taxon>
        <taxon>Symbiodinium</taxon>
    </lineage>
</organism>
<feature type="compositionally biased region" description="Basic and acidic residues" evidence="1">
    <location>
        <begin position="734"/>
        <end position="745"/>
    </location>
</feature>
<protein>
    <submittedName>
        <fullName evidence="2">KCNB2 protein</fullName>
    </submittedName>
</protein>
<name>A0A812JYD9_9DINO</name>
<dbReference type="Proteomes" id="UP000604046">
    <property type="component" value="Unassembled WGS sequence"/>
</dbReference>
<evidence type="ECO:0000313" key="2">
    <source>
        <dbReference type="EMBL" id="CAE7218335.1"/>
    </source>
</evidence>
<reference evidence="2" key="1">
    <citation type="submission" date="2021-02" db="EMBL/GenBank/DDBJ databases">
        <authorList>
            <person name="Dougan E. K."/>
            <person name="Rhodes N."/>
            <person name="Thang M."/>
            <person name="Chan C."/>
        </authorList>
    </citation>
    <scope>NUCLEOTIDE SEQUENCE</scope>
</reference>
<comment type="caution">
    <text evidence="2">The sequence shown here is derived from an EMBL/GenBank/DDBJ whole genome shotgun (WGS) entry which is preliminary data.</text>
</comment>
<feature type="compositionally biased region" description="Basic and acidic residues" evidence="1">
    <location>
        <begin position="469"/>
        <end position="483"/>
    </location>
</feature>
<evidence type="ECO:0000256" key="1">
    <source>
        <dbReference type="SAM" id="MobiDB-lite"/>
    </source>
</evidence>
<feature type="compositionally biased region" description="Basic and acidic residues" evidence="1">
    <location>
        <begin position="883"/>
        <end position="894"/>
    </location>
</feature>
<dbReference type="EMBL" id="CAJNDS010000558">
    <property type="protein sequence ID" value="CAE7218335.1"/>
    <property type="molecule type" value="Genomic_DNA"/>
</dbReference>
<dbReference type="OrthoDB" id="423553at2759"/>
<feature type="compositionally biased region" description="Pro residues" evidence="1">
    <location>
        <begin position="678"/>
        <end position="690"/>
    </location>
</feature>
<gene>
    <name evidence="2" type="primary">KCNB2</name>
    <name evidence="2" type="ORF">SNAT2548_LOCUS7845</name>
</gene>
<dbReference type="AlphaFoldDB" id="A0A812JYD9"/>
<feature type="region of interest" description="Disordered" evidence="1">
    <location>
        <begin position="880"/>
        <end position="921"/>
    </location>
</feature>
<accession>A0A812JYD9</accession>